<dbReference type="PANTHER" id="PTHR12203:SF118">
    <property type="entry name" value="BETA-1,2-XYLOSYLTRANSFERASE 1"/>
    <property type="match status" value="1"/>
</dbReference>
<feature type="domain" description="Glycosyl transferase CAP10" evidence="1">
    <location>
        <begin position="356"/>
        <end position="662"/>
    </location>
</feature>
<name>A0A4S8M8U6_DENBC</name>
<dbReference type="Pfam" id="PF05686">
    <property type="entry name" value="Glyco_transf_90"/>
    <property type="match status" value="1"/>
</dbReference>
<dbReference type="EMBL" id="ML179133">
    <property type="protein sequence ID" value="THU98640.1"/>
    <property type="molecule type" value="Genomic_DNA"/>
</dbReference>
<accession>A0A4S8M8U6</accession>
<dbReference type="InterPro" id="IPR051091">
    <property type="entry name" value="O-Glucosyltr/Glycosyltrsf_90"/>
</dbReference>
<keyword evidence="3" id="KW-1185">Reference proteome</keyword>
<dbReference type="SMART" id="SM00672">
    <property type="entry name" value="CAP10"/>
    <property type="match status" value="1"/>
</dbReference>
<sequence>MFTACSFRTQRRYHRVLFFSAFLVVCWFALTGTTGGEYIRILLDFQLQPNPHAHTDTDAKIVDENQQQSSSWEGLDAEVFNTLVIPEEKESVSSRSHVFREDGLVEVNLNSPHPIFEMMEHAERDWNNKLAKASTTLEQAVTEYRRRYKRDPPKGFDKWWAYVERHQVLLPDEYDMIYEDLEPFWGLDPMDLQQIHDELESKVDSYTLGKESNLDKIKVLRTSFHEGANYEQLIHGSKGILDLLDDIQDELPPFRATFSPHDNPNRLNDYGVLSTVLQAASTNNPIPESELPQRQENLYWLSACSPNSTARKMPTWNLDGPAPLSSPSGHKTLIYNHKLAMDPCLHPRLFWKHGQLLSHHYGPHPQPHPIPEFSLCSTTLHGDIRFPSPYSWVEDAQGDREWEDKIDERLGWRGTTTGIFANDLGKTRWRDGHRFRPVQMAAEIEGELEVLMTPTTTTHHLDEHVFKKKQLEVEAEGAPYGYGDHGYEEDRQTPLGQPRKFRKSLINPALMDLAFAGDPNTCEPSTCQTIRSSYAFRLRQSDTETFRYKYLLDVDGNGWSGRFKRLITSNSLVFKATMYPEWFVDRIQPWVHYVPVQLGMEDLYDVFMFFRGDLCGKGGHEELGKKIAKQGKEWSKKFWRREDLVAYFYRLILEYVRVISLDREGMSFHLEGDSEDVAV</sequence>
<evidence type="ECO:0000259" key="1">
    <source>
        <dbReference type="SMART" id="SM00672"/>
    </source>
</evidence>
<organism evidence="2 3">
    <name type="scientific">Dendrothele bispora (strain CBS 962.96)</name>
    <dbReference type="NCBI Taxonomy" id="1314807"/>
    <lineage>
        <taxon>Eukaryota</taxon>
        <taxon>Fungi</taxon>
        <taxon>Dikarya</taxon>
        <taxon>Basidiomycota</taxon>
        <taxon>Agaricomycotina</taxon>
        <taxon>Agaricomycetes</taxon>
        <taxon>Agaricomycetidae</taxon>
        <taxon>Agaricales</taxon>
        <taxon>Agaricales incertae sedis</taxon>
        <taxon>Dendrothele</taxon>
    </lineage>
</organism>
<gene>
    <name evidence="2" type="ORF">K435DRAFT_818824</name>
</gene>
<evidence type="ECO:0000313" key="3">
    <source>
        <dbReference type="Proteomes" id="UP000297245"/>
    </source>
</evidence>
<reference evidence="2 3" key="1">
    <citation type="journal article" date="2019" name="Nat. Ecol. Evol.">
        <title>Megaphylogeny resolves global patterns of mushroom evolution.</title>
        <authorList>
            <person name="Varga T."/>
            <person name="Krizsan K."/>
            <person name="Foldi C."/>
            <person name="Dima B."/>
            <person name="Sanchez-Garcia M."/>
            <person name="Sanchez-Ramirez S."/>
            <person name="Szollosi G.J."/>
            <person name="Szarkandi J.G."/>
            <person name="Papp V."/>
            <person name="Albert L."/>
            <person name="Andreopoulos W."/>
            <person name="Angelini C."/>
            <person name="Antonin V."/>
            <person name="Barry K.W."/>
            <person name="Bougher N.L."/>
            <person name="Buchanan P."/>
            <person name="Buyck B."/>
            <person name="Bense V."/>
            <person name="Catcheside P."/>
            <person name="Chovatia M."/>
            <person name="Cooper J."/>
            <person name="Damon W."/>
            <person name="Desjardin D."/>
            <person name="Finy P."/>
            <person name="Geml J."/>
            <person name="Haridas S."/>
            <person name="Hughes K."/>
            <person name="Justo A."/>
            <person name="Karasinski D."/>
            <person name="Kautmanova I."/>
            <person name="Kiss B."/>
            <person name="Kocsube S."/>
            <person name="Kotiranta H."/>
            <person name="LaButti K.M."/>
            <person name="Lechner B.E."/>
            <person name="Liimatainen K."/>
            <person name="Lipzen A."/>
            <person name="Lukacs Z."/>
            <person name="Mihaltcheva S."/>
            <person name="Morgado L.N."/>
            <person name="Niskanen T."/>
            <person name="Noordeloos M.E."/>
            <person name="Ohm R.A."/>
            <person name="Ortiz-Santana B."/>
            <person name="Ovrebo C."/>
            <person name="Racz N."/>
            <person name="Riley R."/>
            <person name="Savchenko A."/>
            <person name="Shiryaev A."/>
            <person name="Soop K."/>
            <person name="Spirin V."/>
            <person name="Szebenyi C."/>
            <person name="Tomsovsky M."/>
            <person name="Tulloss R.E."/>
            <person name="Uehling J."/>
            <person name="Grigoriev I.V."/>
            <person name="Vagvolgyi C."/>
            <person name="Papp T."/>
            <person name="Martin F.M."/>
            <person name="Miettinen O."/>
            <person name="Hibbett D.S."/>
            <person name="Nagy L.G."/>
        </authorList>
    </citation>
    <scope>NUCLEOTIDE SEQUENCE [LARGE SCALE GENOMIC DNA]</scope>
    <source>
        <strain evidence="2 3">CBS 962.96</strain>
    </source>
</reference>
<evidence type="ECO:0000313" key="2">
    <source>
        <dbReference type="EMBL" id="THU98640.1"/>
    </source>
</evidence>
<protein>
    <recommendedName>
        <fullName evidence="1">Glycosyl transferase CAP10 domain-containing protein</fullName>
    </recommendedName>
</protein>
<dbReference type="Proteomes" id="UP000297245">
    <property type="component" value="Unassembled WGS sequence"/>
</dbReference>
<dbReference type="AlphaFoldDB" id="A0A4S8M8U6"/>
<dbReference type="OrthoDB" id="541052at2759"/>
<proteinExistence type="predicted"/>
<dbReference type="InterPro" id="IPR006598">
    <property type="entry name" value="CAP10"/>
</dbReference>
<dbReference type="PANTHER" id="PTHR12203">
    <property type="entry name" value="KDEL LYS-ASP-GLU-LEU CONTAINING - RELATED"/>
    <property type="match status" value="1"/>
</dbReference>